<proteinExistence type="predicted"/>
<reference evidence="7 8" key="1">
    <citation type="submission" date="2018-07" db="EMBL/GenBank/DDBJ databases">
        <title>Genomic Encyclopedia of Type Strains, Phase III (KMG-III): the genomes of soil and plant-associated and newly described type strains.</title>
        <authorList>
            <person name="Whitman W."/>
        </authorList>
    </citation>
    <scope>NUCLEOTIDE SEQUENCE [LARGE SCALE GENOMIC DNA]</scope>
    <source>
        <strain evidence="7 8">CECT 8333</strain>
    </source>
</reference>
<dbReference type="AlphaFoldDB" id="A0A369BW57"/>
<dbReference type="InterPro" id="IPR000253">
    <property type="entry name" value="FHA_dom"/>
</dbReference>
<dbReference type="Gene3D" id="2.60.200.20">
    <property type="match status" value="1"/>
</dbReference>
<dbReference type="Pfam" id="PF00486">
    <property type="entry name" value="Trans_reg_C"/>
    <property type="match status" value="1"/>
</dbReference>
<evidence type="ECO:0000256" key="3">
    <source>
        <dbReference type="ARBA" id="ARBA00023163"/>
    </source>
</evidence>
<keyword evidence="8" id="KW-1185">Reference proteome</keyword>
<name>A0A369BW57_9BACL</name>
<protein>
    <submittedName>
        <fullName evidence="7">Transcriptional regulator</fullName>
    </submittedName>
</protein>
<keyword evidence="3" id="KW-0804">Transcription</keyword>
<dbReference type="InterPro" id="IPR001867">
    <property type="entry name" value="OmpR/PhoB-type_DNA-bd"/>
</dbReference>
<dbReference type="InterPro" id="IPR016032">
    <property type="entry name" value="Sig_transdc_resp-reg_C-effctor"/>
</dbReference>
<sequence length="271" mass="30862">MVYGSVYQSNMRILSFSGDFVRIRDKLRLMKTGSLEGNQLETYACLYIIRGEPYQPGTCFNLNETETEVGRATKVNAPVVAFTNIFISRRHLSIRLEGEKAVLYDLGSRHGSEVNGVRVIPHAPYVLENNDRIHLARGTVILHFSYTSGEQTLEFDSIKEATDTAERESGHVVILWEKRECHIDGRKIPMSEKEFLLIRLLHEHSNRLVSIVEIKNIVWHDRSLGADGLPDVSADEISALIYRIRKKYGKHAFQITAVRGNGYILENDLFT</sequence>
<dbReference type="Gene3D" id="1.10.10.10">
    <property type="entry name" value="Winged helix-like DNA-binding domain superfamily/Winged helix DNA-binding domain"/>
    <property type="match status" value="1"/>
</dbReference>
<feature type="domain" description="OmpR/PhoB-type" evidence="6">
    <location>
        <begin position="164"/>
        <end position="267"/>
    </location>
</feature>
<dbReference type="Pfam" id="PF00498">
    <property type="entry name" value="FHA"/>
    <property type="match status" value="1"/>
</dbReference>
<accession>A0A369BW57</accession>
<dbReference type="InterPro" id="IPR008984">
    <property type="entry name" value="SMAD_FHA_dom_sf"/>
</dbReference>
<comment type="caution">
    <text evidence="7">The sequence shown here is derived from an EMBL/GenBank/DDBJ whole genome shotgun (WGS) entry which is preliminary data.</text>
</comment>
<dbReference type="Proteomes" id="UP000253090">
    <property type="component" value="Unassembled WGS sequence"/>
</dbReference>
<dbReference type="PROSITE" id="PS51755">
    <property type="entry name" value="OMPR_PHOB"/>
    <property type="match status" value="1"/>
</dbReference>
<dbReference type="CDD" id="cd00060">
    <property type="entry name" value="FHA"/>
    <property type="match status" value="1"/>
</dbReference>
<dbReference type="PROSITE" id="PS50006">
    <property type="entry name" value="FHA_DOMAIN"/>
    <property type="match status" value="1"/>
</dbReference>
<feature type="DNA-binding region" description="OmpR/PhoB-type" evidence="4">
    <location>
        <begin position="164"/>
        <end position="267"/>
    </location>
</feature>
<dbReference type="SUPFAM" id="SSF49879">
    <property type="entry name" value="SMAD/FHA domain"/>
    <property type="match status" value="1"/>
</dbReference>
<dbReference type="SMART" id="SM00862">
    <property type="entry name" value="Trans_reg_C"/>
    <property type="match status" value="1"/>
</dbReference>
<dbReference type="SUPFAM" id="SSF46894">
    <property type="entry name" value="C-terminal effector domain of the bipartite response regulators"/>
    <property type="match status" value="1"/>
</dbReference>
<dbReference type="SMART" id="SM00240">
    <property type="entry name" value="FHA"/>
    <property type="match status" value="1"/>
</dbReference>
<evidence type="ECO:0000256" key="4">
    <source>
        <dbReference type="PROSITE-ProRule" id="PRU01091"/>
    </source>
</evidence>
<dbReference type="GO" id="GO:0006355">
    <property type="term" value="P:regulation of DNA-templated transcription"/>
    <property type="evidence" value="ECO:0007669"/>
    <property type="project" value="InterPro"/>
</dbReference>
<keyword evidence="2 4" id="KW-0238">DNA-binding</keyword>
<evidence type="ECO:0000313" key="8">
    <source>
        <dbReference type="Proteomes" id="UP000253090"/>
    </source>
</evidence>
<evidence type="ECO:0000259" key="6">
    <source>
        <dbReference type="PROSITE" id="PS51755"/>
    </source>
</evidence>
<evidence type="ECO:0000313" key="7">
    <source>
        <dbReference type="EMBL" id="RCX23874.1"/>
    </source>
</evidence>
<dbReference type="GO" id="GO:0003677">
    <property type="term" value="F:DNA binding"/>
    <property type="evidence" value="ECO:0007669"/>
    <property type="project" value="UniProtKB-UniRule"/>
</dbReference>
<feature type="domain" description="FHA" evidence="5">
    <location>
        <begin position="67"/>
        <end position="119"/>
    </location>
</feature>
<evidence type="ECO:0000256" key="1">
    <source>
        <dbReference type="ARBA" id="ARBA00023015"/>
    </source>
</evidence>
<evidence type="ECO:0000259" key="5">
    <source>
        <dbReference type="PROSITE" id="PS50006"/>
    </source>
</evidence>
<dbReference type="GO" id="GO:0000160">
    <property type="term" value="P:phosphorelay signal transduction system"/>
    <property type="evidence" value="ECO:0007669"/>
    <property type="project" value="InterPro"/>
</dbReference>
<dbReference type="EMBL" id="QPJW01000001">
    <property type="protein sequence ID" value="RCX23874.1"/>
    <property type="molecule type" value="Genomic_DNA"/>
</dbReference>
<organism evidence="7 8">
    <name type="scientific">Fontibacillus phaseoli</name>
    <dbReference type="NCBI Taxonomy" id="1416533"/>
    <lineage>
        <taxon>Bacteria</taxon>
        <taxon>Bacillati</taxon>
        <taxon>Bacillota</taxon>
        <taxon>Bacilli</taxon>
        <taxon>Bacillales</taxon>
        <taxon>Paenibacillaceae</taxon>
        <taxon>Fontibacillus</taxon>
    </lineage>
</organism>
<keyword evidence="1" id="KW-0805">Transcription regulation</keyword>
<dbReference type="CDD" id="cd00383">
    <property type="entry name" value="trans_reg_C"/>
    <property type="match status" value="1"/>
</dbReference>
<dbReference type="InterPro" id="IPR036388">
    <property type="entry name" value="WH-like_DNA-bd_sf"/>
</dbReference>
<gene>
    <name evidence="7" type="ORF">DFP94_1011478</name>
</gene>
<evidence type="ECO:0000256" key="2">
    <source>
        <dbReference type="ARBA" id="ARBA00023125"/>
    </source>
</evidence>